<proteinExistence type="inferred from homology"/>
<evidence type="ECO:0000256" key="2">
    <source>
        <dbReference type="ARBA" id="ARBA00001966"/>
    </source>
</evidence>
<dbReference type="Proteomes" id="UP000656319">
    <property type="component" value="Unassembled WGS sequence"/>
</dbReference>
<evidence type="ECO:0000313" key="12">
    <source>
        <dbReference type="EMBL" id="CAD6517575.1"/>
    </source>
</evidence>
<dbReference type="Gene3D" id="3.20.20.70">
    <property type="entry name" value="Aldolase class I"/>
    <property type="match status" value="1"/>
</dbReference>
<dbReference type="EC" id="1.3.1.34" evidence="12"/>
<evidence type="ECO:0000256" key="9">
    <source>
        <dbReference type="ARBA" id="ARBA00023014"/>
    </source>
</evidence>
<dbReference type="SUPFAM" id="SSF51905">
    <property type="entry name" value="FAD/NAD(P)-binding domain"/>
    <property type="match status" value="1"/>
</dbReference>
<dbReference type="PANTHER" id="PTHR42917">
    <property type="entry name" value="2,4-DIENOYL-COA REDUCTASE"/>
    <property type="match status" value="1"/>
</dbReference>
<evidence type="ECO:0000259" key="11">
    <source>
        <dbReference type="Pfam" id="PF07992"/>
    </source>
</evidence>
<dbReference type="Pfam" id="PF00724">
    <property type="entry name" value="Oxidored_FMN"/>
    <property type="match status" value="1"/>
</dbReference>
<dbReference type="Pfam" id="PF07992">
    <property type="entry name" value="Pyr_redox_2"/>
    <property type="match status" value="1"/>
</dbReference>
<comment type="cofactor">
    <cofactor evidence="1">
        <name>FMN</name>
        <dbReference type="ChEBI" id="CHEBI:58210"/>
    </cofactor>
</comment>
<evidence type="ECO:0000256" key="3">
    <source>
        <dbReference type="ARBA" id="ARBA00011048"/>
    </source>
</evidence>
<evidence type="ECO:0000313" key="13">
    <source>
        <dbReference type="Proteomes" id="UP000656319"/>
    </source>
</evidence>
<dbReference type="InterPro" id="IPR036188">
    <property type="entry name" value="FAD/NAD-bd_sf"/>
</dbReference>
<keyword evidence="4" id="KW-0285">Flavoprotein</keyword>
<sequence>MMAHIIYATSFINVMEHYPNLLRPLDLGFTTLRNRVLMGSMHVGLEEVPEGFERMAAFYAERARGEVGLIVTGGIAPNERARPMHGGAMLTTEAEAEQHRVITRAVHAEDGKIAMQILHFGRYSYQPKLVAPSALQAPINPFVPHELTDEEVEQTIDDYVRCAALAQHAGYDGVEVMGSEGYLINEFIVARTNHRNDRWGGSYENRIRFPVEIVRRIRERVGRSFIIIYRLSMLDLVEGGSTLEEVTRLAQLIEQAGATIINTGIGWHEARIPTIATKVPRGAYAWVTQRLMGSVSIPLVATNRINTPELAERLLAEGACDMVSMARPFLADAAFVRKAREGRADEINTCIGCNQACLDHTFAGKVTSCLVNPRACHETKIVIRPAQQRKRVAIVGAGPAGLACAVTAAERGHSVTLFEAGSEIGGQFNIAKKVPGKEEFEETLRYFRRQLELKGIALRLNTRVTTELLMQGEFDEVVIATGVVPRDSRIAGADHPKVLGYLDVLRDGRSVGRDVAVVGAGGIGFDVAEYLVHDGESASLDPAKFFAEWGVDTTYTGRGGLRQPHLEQPARHVHLLQRKKSKVGDRLGKTTGWIHRTALKARGVDMVSSVEYQRVDEDGLHVTIDGEPRTLAVDNVVICAGQEPLRDLADQLQAAGRAVHVIGGADEAAELDAKRAIYQGTTLAAAL</sequence>
<dbReference type="Gene3D" id="3.50.50.60">
    <property type="entry name" value="FAD/NAD(P)-binding domain"/>
    <property type="match status" value="1"/>
</dbReference>
<comment type="cofactor">
    <cofactor evidence="2">
        <name>[4Fe-4S] cluster</name>
        <dbReference type="ChEBI" id="CHEBI:49883"/>
    </cofactor>
</comment>
<keyword evidence="5" id="KW-0288">FMN</keyword>
<protein>
    <submittedName>
        <fullName evidence="12">2,4-dienoyl-CoA reductase</fullName>
        <ecNumber evidence="12">1.3.1.34</ecNumber>
    </submittedName>
</protein>
<dbReference type="InterPro" id="IPR051793">
    <property type="entry name" value="NADH:flavin_oxidoreductase"/>
</dbReference>
<dbReference type="PANTHER" id="PTHR42917:SF2">
    <property type="entry name" value="2,4-DIENOYL-COA REDUCTASE [(2E)-ENOYL-COA-PRODUCING]"/>
    <property type="match status" value="1"/>
</dbReference>
<comment type="similarity">
    <text evidence="3">In the N-terminal section; belongs to the NADH:flavin oxidoreductase/NADH oxidase family.</text>
</comment>
<evidence type="ECO:0000256" key="8">
    <source>
        <dbReference type="ARBA" id="ARBA00023004"/>
    </source>
</evidence>
<keyword evidence="7 12" id="KW-0560">Oxidoreductase</keyword>
<dbReference type="InterPro" id="IPR001155">
    <property type="entry name" value="OxRdtase_FMN_N"/>
</dbReference>
<dbReference type="PRINTS" id="PR00368">
    <property type="entry name" value="FADPNR"/>
</dbReference>
<dbReference type="InterPro" id="IPR023753">
    <property type="entry name" value="FAD/NAD-binding_dom"/>
</dbReference>
<evidence type="ECO:0000259" key="10">
    <source>
        <dbReference type="Pfam" id="PF00724"/>
    </source>
</evidence>
<keyword evidence="9" id="KW-0411">Iron-sulfur</keyword>
<accession>A0ABN7HJ32</accession>
<evidence type="ECO:0000256" key="4">
    <source>
        <dbReference type="ARBA" id="ARBA00022630"/>
    </source>
</evidence>
<gene>
    <name evidence="12" type="primary">fadH_1</name>
    <name evidence="12" type="ORF">LMG27952_00868</name>
</gene>
<reference evidence="12 13" key="1">
    <citation type="submission" date="2020-10" db="EMBL/GenBank/DDBJ databases">
        <authorList>
            <person name="Peeters C."/>
        </authorList>
    </citation>
    <scope>NUCLEOTIDE SEQUENCE [LARGE SCALE GENOMIC DNA]</scope>
    <source>
        <strain evidence="12 13">LMG 27952</strain>
    </source>
</reference>
<evidence type="ECO:0000256" key="5">
    <source>
        <dbReference type="ARBA" id="ARBA00022643"/>
    </source>
</evidence>
<comment type="caution">
    <text evidence="12">The sequence shown here is derived from an EMBL/GenBank/DDBJ whole genome shotgun (WGS) entry which is preliminary data.</text>
</comment>
<keyword evidence="6" id="KW-0479">Metal-binding</keyword>
<dbReference type="SUPFAM" id="SSF51395">
    <property type="entry name" value="FMN-linked oxidoreductases"/>
    <property type="match status" value="1"/>
</dbReference>
<dbReference type="PRINTS" id="PR00469">
    <property type="entry name" value="PNDRDTASEII"/>
</dbReference>
<evidence type="ECO:0000256" key="6">
    <source>
        <dbReference type="ARBA" id="ARBA00022723"/>
    </source>
</evidence>
<dbReference type="InterPro" id="IPR013785">
    <property type="entry name" value="Aldolase_TIM"/>
</dbReference>
<evidence type="ECO:0000256" key="7">
    <source>
        <dbReference type="ARBA" id="ARBA00023002"/>
    </source>
</evidence>
<dbReference type="EMBL" id="CAJHCQ010000002">
    <property type="protein sequence ID" value="CAD6517575.1"/>
    <property type="molecule type" value="Genomic_DNA"/>
</dbReference>
<dbReference type="Gene3D" id="3.40.50.720">
    <property type="entry name" value="NAD(P)-binding Rossmann-like Domain"/>
    <property type="match status" value="1"/>
</dbReference>
<name>A0ABN7HJ32_9BURK</name>
<dbReference type="CDD" id="cd02930">
    <property type="entry name" value="DCR_FMN"/>
    <property type="match status" value="1"/>
</dbReference>
<feature type="domain" description="NADH:flavin oxidoreductase/NADH oxidase N-terminal" evidence="10">
    <location>
        <begin position="21"/>
        <end position="346"/>
    </location>
</feature>
<evidence type="ECO:0000256" key="1">
    <source>
        <dbReference type="ARBA" id="ARBA00001917"/>
    </source>
</evidence>
<organism evidence="12 13">
    <name type="scientific">Paraburkholderia hiiakae</name>
    <dbReference type="NCBI Taxonomy" id="1081782"/>
    <lineage>
        <taxon>Bacteria</taxon>
        <taxon>Pseudomonadati</taxon>
        <taxon>Pseudomonadota</taxon>
        <taxon>Betaproteobacteria</taxon>
        <taxon>Burkholderiales</taxon>
        <taxon>Burkholderiaceae</taxon>
        <taxon>Paraburkholderia</taxon>
    </lineage>
</organism>
<keyword evidence="13" id="KW-1185">Reference proteome</keyword>
<feature type="domain" description="FAD/NAD(P)-binding" evidence="11">
    <location>
        <begin position="391"/>
        <end position="653"/>
    </location>
</feature>
<dbReference type="GO" id="GO:0008670">
    <property type="term" value="F:2,4-dienoyl-CoA reductase (NADPH) activity"/>
    <property type="evidence" value="ECO:0007669"/>
    <property type="project" value="UniProtKB-EC"/>
</dbReference>
<keyword evidence="8" id="KW-0408">Iron</keyword>